<sequence>MKYEDLVAKDKDVFTTPLFKLSILVPCCLALIVGFGISYNDSFSSWLGSLWATMKLPIALASLSLPLATWVIANHRSAQLLKSAKLQESKRLVETYLEQEAFFERVYGRKLVSAGWEYITKEDLPVIHAQLYEFESIQTKNNISPRSDMSSILDAYFNNTRKLLWDFYELFAKEKEQENNSFQMDDYCQQLFEKLNYTLMVFASEFGTRHLKVEATKLSLYLTAYFEIYNLSGELKIRPADFQDVLDEDFETFNAVINIIIEHYQLHDGDITLERLLQSIEIRNVVRFFAGDAKSQTVNNLLKSWAENFPDSIEGLHVFPVDDGKHLSLKLWTNDPDVFIKVKFEQEIDEKPDSIVFSINATQISIPLQQHEGSFRLCENDKQLSKKLDSVMTFIYDNLNFEVVR</sequence>
<comment type="caution">
    <text evidence="2">The sequence shown here is derived from an EMBL/GenBank/DDBJ whole genome shotgun (WGS) entry which is preliminary data.</text>
</comment>
<reference evidence="2 3" key="1">
    <citation type="journal article" date="2012" name="Science">
        <title>Ecological populations of bacteria act as socially cohesive units of antibiotic production and resistance.</title>
        <authorList>
            <person name="Cordero O.X."/>
            <person name="Wildschutte H."/>
            <person name="Kirkup B."/>
            <person name="Proehl S."/>
            <person name="Ngo L."/>
            <person name="Hussain F."/>
            <person name="Le Roux F."/>
            <person name="Mincer T."/>
            <person name="Polz M.F."/>
        </authorList>
    </citation>
    <scope>NUCLEOTIDE SEQUENCE [LARGE SCALE GENOMIC DNA]</scope>
    <source>
        <strain evidence="2 3">FS-238</strain>
    </source>
</reference>
<proteinExistence type="predicted"/>
<keyword evidence="1" id="KW-1133">Transmembrane helix</keyword>
<keyword evidence="3" id="KW-1185">Reference proteome</keyword>
<dbReference type="EMBL" id="AJYS02000163">
    <property type="protein sequence ID" value="OEE36938.1"/>
    <property type="molecule type" value="Genomic_DNA"/>
</dbReference>
<organism evidence="2 3">
    <name type="scientific">Vibrio ordalii FS-238</name>
    <dbReference type="NCBI Taxonomy" id="617133"/>
    <lineage>
        <taxon>Bacteria</taxon>
        <taxon>Pseudomonadati</taxon>
        <taxon>Pseudomonadota</taxon>
        <taxon>Gammaproteobacteria</taxon>
        <taxon>Vibrionales</taxon>
        <taxon>Vibrionaceae</taxon>
        <taxon>Vibrio</taxon>
    </lineage>
</organism>
<feature type="transmembrane region" description="Helical" evidence="1">
    <location>
        <begin position="21"/>
        <end position="39"/>
    </location>
</feature>
<keyword evidence="1" id="KW-0472">Membrane</keyword>
<evidence type="ECO:0000313" key="3">
    <source>
        <dbReference type="Proteomes" id="UP000094808"/>
    </source>
</evidence>
<dbReference type="RefSeq" id="WP_017045720.1">
    <property type="nucleotide sequence ID" value="NZ_AJYS02000163.1"/>
</dbReference>
<accession>A0A853R3I8</accession>
<evidence type="ECO:0000313" key="2">
    <source>
        <dbReference type="EMBL" id="OEE36938.1"/>
    </source>
</evidence>
<feature type="transmembrane region" description="Helical" evidence="1">
    <location>
        <begin position="51"/>
        <end position="73"/>
    </location>
</feature>
<protein>
    <submittedName>
        <fullName evidence="2">Uncharacterized protein</fullName>
    </submittedName>
</protein>
<dbReference type="AlphaFoldDB" id="A0A853R3I8"/>
<evidence type="ECO:0000256" key="1">
    <source>
        <dbReference type="SAM" id="Phobius"/>
    </source>
</evidence>
<name>A0A853R3I8_9VIBR</name>
<dbReference type="Proteomes" id="UP000094808">
    <property type="component" value="Unassembled WGS sequence"/>
</dbReference>
<keyword evidence="1" id="KW-0812">Transmembrane</keyword>
<gene>
    <name evidence="2" type="ORF">A1QS_16320</name>
</gene>